<proteinExistence type="predicted"/>
<dbReference type="AlphaFoldDB" id="A0A098G703"/>
<feature type="transmembrane region" description="Helical" evidence="2">
    <location>
        <begin position="27"/>
        <end position="45"/>
    </location>
</feature>
<protein>
    <recommendedName>
        <fullName evidence="5">Transmembrane protein</fullName>
    </recommendedName>
</protein>
<feature type="compositionally biased region" description="Low complexity" evidence="1">
    <location>
        <begin position="131"/>
        <end position="142"/>
    </location>
</feature>
<dbReference type="Proteomes" id="UP000032430">
    <property type="component" value="Chromosome I"/>
</dbReference>
<name>A0A098G703_9GAMM</name>
<evidence type="ECO:0000313" key="4">
    <source>
        <dbReference type="Proteomes" id="UP000032430"/>
    </source>
</evidence>
<sequence>MEKNYKGQVMIRSLDELSPEQRKKLRLASMGIGSLVLLIVVLLFLCFGDFPSNKGSLFFYCTDWLLFVVSPLAAFGLGASFGFDLMLSDLGFAFSFGSYGGSSLNQPFSSHESPNYHRSNHYGSSVSINPSSGRPMSGSSGMDTSGNPYGTRSW</sequence>
<reference evidence="4" key="1">
    <citation type="submission" date="2014-09" db="EMBL/GenBank/DDBJ databases">
        <authorList>
            <person name="Gomez-Valero L."/>
        </authorList>
    </citation>
    <scope>NUCLEOTIDE SEQUENCE [LARGE SCALE GENOMIC DNA]</scope>
    <source>
        <strain evidence="4">ATCC700992</strain>
    </source>
</reference>
<dbReference type="EMBL" id="LN614827">
    <property type="protein sequence ID" value="CEG58237.1"/>
    <property type="molecule type" value="Genomic_DNA"/>
</dbReference>
<feature type="transmembrane region" description="Helical" evidence="2">
    <location>
        <begin position="57"/>
        <end position="77"/>
    </location>
</feature>
<dbReference type="KEGG" id="lfa:LFA_2883"/>
<accession>A0A098G703</accession>
<keyword evidence="2" id="KW-0812">Transmembrane</keyword>
<evidence type="ECO:0000256" key="1">
    <source>
        <dbReference type="SAM" id="MobiDB-lite"/>
    </source>
</evidence>
<dbReference type="STRING" id="1212491.LFA_2883"/>
<dbReference type="RefSeq" id="WP_045096601.1">
    <property type="nucleotide sequence ID" value="NZ_LN614827.1"/>
</dbReference>
<dbReference type="OrthoDB" id="5657192at2"/>
<keyword evidence="2" id="KW-0472">Membrane</keyword>
<feature type="compositionally biased region" description="Polar residues" evidence="1">
    <location>
        <begin position="143"/>
        <end position="154"/>
    </location>
</feature>
<organism evidence="3 4">
    <name type="scientific">Legionella fallonii LLAP-10</name>
    <dbReference type="NCBI Taxonomy" id="1212491"/>
    <lineage>
        <taxon>Bacteria</taxon>
        <taxon>Pseudomonadati</taxon>
        <taxon>Pseudomonadota</taxon>
        <taxon>Gammaproteobacteria</taxon>
        <taxon>Legionellales</taxon>
        <taxon>Legionellaceae</taxon>
        <taxon>Legionella</taxon>
    </lineage>
</organism>
<feature type="region of interest" description="Disordered" evidence="1">
    <location>
        <begin position="131"/>
        <end position="154"/>
    </location>
</feature>
<evidence type="ECO:0008006" key="5">
    <source>
        <dbReference type="Google" id="ProtNLM"/>
    </source>
</evidence>
<dbReference type="HOGENOM" id="CLU_1729081_0_0_6"/>
<evidence type="ECO:0000256" key="2">
    <source>
        <dbReference type="SAM" id="Phobius"/>
    </source>
</evidence>
<gene>
    <name evidence="3" type="ORF">LFA_2883</name>
</gene>
<keyword evidence="2" id="KW-1133">Transmembrane helix</keyword>
<keyword evidence="4" id="KW-1185">Reference proteome</keyword>
<evidence type="ECO:0000313" key="3">
    <source>
        <dbReference type="EMBL" id="CEG58237.1"/>
    </source>
</evidence>